<evidence type="ECO:0000256" key="5">
    <source>
        <dbReference type="ARBA" id="ARBA00022702"/>
    </source>
</evidence>
<dbReference type="GO" id="GO:0001664">
    <property type="term" value="F:G protein-coupled receptor binding"/>
    <property type="evidence" value="ECO:0007669"/>
    <property type="project" value="TreeGrafter"/>
</dbReference>
<dbReference type="SMART" id="SM00078">
    <property type="entry name" value="IlGF"/>
    <property type="match status" value="1"/>
</dbReference>
<evidence type="ECO:0000313" key="12">
    <source>
        <dbReference type="Proteomes" id="UP000694403"/>
    </source>
</evidence>
<dbReference type="AlphaFoldDB" id="A0A8C3T939"/>
<evidence type="ECO:0000256" key="3">
    <source>
        <dbReference type="ARBA" id="ARBA00011207"/>
    </source>
</evidence>
<proteinExistence type="inferred from homology"/>
<protein>
    <recommendedName>
        <fullName evidence="10">Insulin-like domain-containing protein</fullName>
    </recommendedName>
</protein>
<dbReference type="Proteomes" id="UP000694403">
    <property type="component" value="Unplaced"/>
</dbReference>
<evidence type="ECO:0000313" key="11">
    <source>
        <dbReference type="Ensembl" id="ENSCSRP00000025029.1"/>
    </source>
</evidence>
<dbReference type="InterPro" id="IPR016179">
    <property type="entry name" value="Insulin-like"/>
</dbReference>
<dbReference type="Ensembl" id="ENSCSRT00000026091.1">
    <property type="protein sequence ID" value="ENSCSRP00000025029.1"/>
    <property type="gene ID" value="ENSCSRG00000018731.1"/>
</dbReference>
<feature type="domain" description="Insulin-like" evidence="10">
    <location>
        <begin position="40"/>
        <end position="153"/>
    </location>
</feature>
<dbReference type="PANTHER" id="PTHR20968:SF2">
    <property type="entry name" value="INSULIN-LIKE PEPTIDE INSL5"/>
    <property type="match status" value="1"/>
</dbReference>
<evidence type="ECO:0000256" key="6">
    <source>
        <dbReference type="ARBA" id="ARBA00023157"/>
    </source>
</evidence>
<dbReference type="InterPro" id="IPR036438">
    <property type="entry name" value="Insulin-like_sf"/>
</dbReference>
<comment type="subcellular location">
    <subcellularLocation>
        <location evidence="1 7">Secreted</location>
    </subcellularLocation>
</comment>
<evidence type="ECO:0000259" key="10">
    <source>
        <dbReference type="SMART" id="SM00078"/>
    </source>
</evidence>
<keyword evidence="5" id="KW-0372">Hormone</keyword>
<evidence type="ECO:0000256" key="9">
    <source>
        <dbReference type="SAM" id="Phobius"/>
    </source>
</evidence>
<keyword evidence="6" id="KW-1015">Disulfide bond</keyword>
<dbReference type="InterPro" id="IPR022353">
    <property type="entry name" value="Insulin_CS"/>
</dbReference>
<keyword evidence="4 7" id="KW-0964">Secreted</keyword>
<dbReference type="CDD" id="cd04365">
    <property type="entry name" value="IlGF_relaxin_like"/>
    <property type="match status" value="1"/>
</dbReference>
<reference evidence="11" key="1">
    <citation type="submission" date="2025-05" db="UniProtKB">
        <authorList>
            <consortium name="Ensembl"/>
        </authorList>
    </citation>
    <scope>IDENTIFICATION</scope>
</reference>
<dbReference type="PANTHER" id="PTHR20968">
    <property type="entry name" value="ILGF DOMAIN-CONTAINING PROTEIN"/>
    <property type="match status" value="1"/>
</dbReference>
<keyword evidence="12" id="KW-1185">Reference proteome</keyword>
<dbReference type="Ensembl" id="ENSCSRT00000001643.1">
    <property type="protein sequence ID" value="ENSCSRP00000001593.1"/>
    <property type="gene ID" value="ENSCSRG00000001273.1"/>
</dbReference>
<sequence length="153" mass="17312">KYLVCRSKLGAYFAMGAILGLVLISLLIAVSDVKGEGNYMKLCGRDFVRAVVFTCGGSRWRRHLSDDPQDLFEDRESHLHLPRENSDSTEPLEYGVQNPETMRKETLNIKPQTQRDLRGTRQKSIQERREVVTLLTTSCCSIGCSERDISSLC</sequence>
<evidence type="ECO:0000256" key="4">
    <source>
        <dbReference type="ARBA" id="ARBA00022525"/>
    </source>
</evidence>
<dbReference type="GO" id="GO:0005576">
    <property type="term" value="C:extracellular region"/>
    <property type="evidence" value="ECO:0007669"/>
    <property type="project" value="UniProtKB-SubCell"/>
</dbReference>
<comment type="similarity">
    <text evidence="2 7">Belongs to the insulin family.</text>
</comment>
<feature type="transmembrane region" description="Helical" evidence="9">
    <location>
        <begin position="12"/>
        <end position="31"/>
    </location>
</feature>
<keyword evidence="9" id="KW-1133">Transmembrane helix</keyword>
<comment type="subunit">
    <text evidence="3">Heterodimer of a B chain and an A chain linked by two disulfide bonds.</text>
</comment>
<dbReference type="GO" id="GO:2000253">
    <property type="term" value="P:positive regulation of feeding behavior"/>
    <property type="evidence" value="ECO:0007669"/>
    <property type="project" value="TreeGrafter"/>
</dbReference>
<evidence type="ECO:0000256" key="8">
    <source>
        <dbReference type="SAM" id="MobiDB-lite"/>
    </source>
</evidence>
<feature type="region of interest" description="Disordered" evidence="8">
    <location>
        <begin position="79"/>
        <end position="102"/>
    </location>
</feature>
<organism evidence="11 12">
    <name type="scientific">Chelydra serpentina</name>
    <name type="common">Snapping turtle</name>
    <name type="synonym">Testudo serpentina</name>
    <dbReference type="NCBI Taxonomy" id="8475"/>
    <lineage>
        <taxon>Eukaryota</taxon>
        <taxon>Metazoa</taxon>
        <taxon>Chordata</taxon>
        <taxon>Craniata</taxon>
        <taxon>Vertebrata</taxon>
        <taxon>Euteleostomi</taxon>
        <taxon>Archelosauria</taxon>
        <taxon>Testudinata</taxon>
        <taxon>Testudines</taxon>
        <taxon>Cryptodira</taxon>
        <taxon>Durocryptodira</taxon>
        <taxon>Americhelydia</taxon>
        <taxon>Chelydroidea</taxon>
        <taxon>Chelydridae</taxon>
        <taxon>Chelydra</taxon>
    </lineage>
</organism>
<evidence type="ECO:0000256" key="1">
    <source>
        <dbReference type="ARBA" id="ARBA00004613"/>
    </source>
</evidence>
<accession>A0A8C3T939</accession>
<evidence type="ECO:0000256" key="2">
    <source>
        <dbReference type="ARBA" id="ARBA00009034"/>
    </source>
</evidence>
<keyword evidence="9" id="KW-0472">Membrane</keyword>
<dbReference type="InterPro" id="IPR051777">
    <property type="entry name" value="Insulin-like_neuro_ligands"/>
</dbReference>
<dbReference type="Pfam" id="PF00049">
    <property type="entry name" value="Insulin"/>
    <property type="match status" value="1"/>
</dbReference>
<keyword evidence="9" id="KW-0812">Transmembrane</keyword>
<dbReference type="SUPFAM" id="SSF56994">
    <property type="entry name" value="Insulin-like"/>
    <property type="match status" value="1"/>
</dbReference>
<dbReference type="GO" id="GO:0005179">
    <property type="term" value="F:hormone activity"/>
    <property type="evidence" value="ECO:0007669"/>
    <property type="project" value="UniProtKB-KW"/>
</dbReference>
<name>A0A8C3T939_CHESE</name>
<dbReference type="PROSITE" id="PS00262">
    <property type="entry name" value="INSULIN"/>
    <property type="match status" value="1"/>
</dbReference>
<evidence type="ECO:0000256" key="7">
    <source>
        <dbReference type="RuleBase" id="RU000406"/>
    </source>
</evidence>